<evidence type="ECO:0000256" key="3">
    <source>
        <dbReference type="ARBA" id="ARBA00022840"/>
    </source>
</evidence>
<proteinExistence type="inferred from homology"/>
<accession>A0ABU7TB19</accession>
<evidence type="ECO:0000256" key="1">
    <source>
        <dbReference type="ARBA" id="ARBA00022598"/>
    </source>
</evidence>
<dbReference type="HAMAP" id="MF_01609">
    <property type="entry name" value="Glu_cys_ligase_2"/>
    <property type="match status" value="1"/>
</dbReference>
<dbReference type="NCBIfam" id="TIGR02050">
    <property type="entry name" value="gshA_cyan_rel"/>
    <property type="match status" value="1"/>
</dbReference>
<gene>
    <name evidence="5" type="ORF">MRSR164_13945</name>
</gene>
<comment type="caution">
    <text evidence="5">The sequence shown here is derived from an EMBL/GenBank/DDBJ whole genome shotgun (WGS) entry which is preliminary data.</text>
</comment>
<reference evidence="5 6" key="1">
    <citation type="journal article" date="2012" name="Genet. Mol. Biol.">
        <title>Analysis of 16S rRNA and mxaF genes revealing insights into Methylobacterium niche-specific plant association.</title>
        <authorList>
            <person name="Dourado M.N."/>
            <person name="Andreote F.D."/>
            <person name="Dini-Andreote F."/>
            <person name="Conti R."/>
            <person name="Araujo J.M."/>
            <person name="Araujo W.L."/>
        </authorList>
    </citation>
    <scope>NUCLEOTIDE SEQUENCE [LARGE SCALE GENOMIC DNA]</scope>
    <source>
        <strain evidence="5 6">SR1.6/4</strain>
    </source>
</reference>
<evidence type="ECO:0000313" key="6">
    <source>
        <dbReference type="Proteomes" id="UP001349262"/>
    </source>
</evidence>
<keyword evidence="3 4" id="KW-0067">ATP-binding</keyword>
<dbReference type="InterPro" id="IPR014746">
    <property type="entry name" value="Gln_synth/guanido_kin_cat_dom"/>
</dbReference>
<dbReference type="PANTHER" id="PTHR36510">
    <property type="entry name" value="GLUTAMATE--CYSTEINE LIGASE 2-RELATED"/>
    <property type="match status" value="1"/>
</dbReference>
<evidence type="ECO:0000313" key="5">
    <source>
        <dbReference type="EMBL" id="MEE7457836.1"/>
    </source>
</evidence>
<dbReference type="EMBL" id="MLBY01000004">
    <property type="protein sequence ID" value="MEE7457836.1"/>
    <property type="molecule type" value="Genomic_DNA"/>
</dbReference>
<keyword evidence="2 4" id="KW-0547">Nucleotide-binding</keyword>
<keyword evidence="1 4" id="KW-0436">Ligase</keyword>
<dbReference type="SUPFAM" id="SSF55931">
    <property type="entry name" value="Glutamine synthetase/guanido kinase"/>
    <property type="match status" value="1"/>
</dbReference>
<protein>
    <recommendedName>
        <fullName evidence="4">Putative glutamate--cysteine ligase 2</fullName>
        <ecNumber evidence="4">6.3.2.2</ecNumber>
    </recommendedName>
    <alternativeName>
        <fullName evidence="4">Gamma-glutamylcysteine synthetase 2</fullName>
        <shortName evidence="4">GCS 2</shortName>
        <shortName evidence="4">Gamma-GCS 2</shortName>
    </alternativeName>
</protein>
<dbReference type="NCBIfam" id="NF010039">
    <property type="entry name" value="PRK13515.1"/>
    <property type="match status" value="1"/>
</dbReference>
<dbReference type="InterPro" id="IPR011793">
    <property type="entry name" value="YbdK"/>
</dbReference>
<dbReference type="InterPro" id="IPR050141">
    <property type="entry name" value="GCL_type2/YbdK_subfam"/>
</dbReference>
<comment type="similarity">
    <text evidence="4">Belongs to the glutamate--cysteine ligase type 2 family. YbdK subfamily.</text>
</comment>
<dbReference type="InterPro" id="IPR006336">
    <property type="entry name" value="GCS2"/>
</dbReference>
<evidence type="ECO:0000256" key="2">
    <source>
        <dbReference type="ARBA" id="ARBA00022741"/>
    </source>
</evidence>
<dbReference type="Pfam" id="PF04107">
    <property type="entry name" value="GCS2"/>
    <property type="match status" value="1"/>
</dbReference>
<comment type="catalytic activity">
    <reaction evidence="4">
        <text>L-cysteine + L-glutamate + ATP = gamma-L-glutamyl-L-cysteine + ADP + phosphate + H(+)</text>
        <dbReference type="Rhea" id="RHEA:13285"/>
        <dbReference type="ChEBI" id="CHEBI:15378"/>
        <dbReference type="ChEBI" id="CHEBI:29985"/>
        <dbReference type="ChEBI" id="CHEBI:30616"/>
        <dbReference type="ChEBI" id="CHEBI:35235"/>
        <dbReference type="ChEBI" id="CHEBI:43474"/>
        <dbReference type="ChEBI" id="CHEBI:58173"/>
        <dbReference type="ChEBI" id="CHEBI:456216"/>
        <dbReference type="EC" id="6.3.2.2"/>
    </reaction>
</comment>
<dbReference type="PANTHER" id="PTHR36510:SF1">
    <property type="entry name" value="GLUTAMATE--CYSTEINE LIGASE 2-RELATED"/>
    <property type="match status" value="1"/>
</dbReference>
<dbReference type="Gene3D" id="3.30.590.20">
    <property type="match status" value="1"/>
</dbReference>
<keyword evidence="6" id="KW-1185">Reference proteome</keyword>
<dbReference type="EC" id="6.3.2.2" evidence="4"/>
<name>A0ABU7TB19_9HYPH</name>
<organism evidence="5 6">
    <name type="scientific">Methylobacterium radiotolerans</name>
    <dbReference type="NCBI Taxonomy" id="31998"/>
    <lineage>
        <taxon>Bacteria</taxon>
        <taxon>Pseudomonadati</taxon>
        <taxon>Pseudomonadota</taxon>
        <taxon>Alphaproteobacteria</taxon>
        <taxon>Hyphomicrobiales</taxon>
        <taxon>Methylobacteriaceae</taxon>
        <taxon>Methylobacterium</taxon>
    </lineage>
</organism>
<dbReference type="Proteomes" id="UP001349262">
    <property type="component" value="Unassembled WGS sequence"/>
</dbReference>
<evidence type="ECO:0000256" key="4">
    <source>
        <dbReference type="HAMAP-Rule" id="MF_01609"/>
    </source>
</evidence>
<sequence length="375" mass="41752">MAHEYRFGIEEELFLADGRTRSAPRESVSDFHKAARSRLDGVERELLESQAEICSKPSTSFAETHEALAKLRTGLCAIGREHGLKVFAAGTHPTAVWTDQRETAKVRYRKMIETLQMVGRRSIVSGLHIHVEVPEPGQRIALINRLMPFLPVLLALSTSSPFYERHRTGLAGYRLRAYAELPRTGLPELFADDADFERYVRVMTRAGAIEDATFLWWHIRPSVRYPTLELRVADSCTRLKDTLAIAALYRCLVRLCVRRPELNAGPTGASRGFVMENLWRVQREGIHAALIDEAADEAVPLRRLVERLLDLVAEDAAALGCAAQVAHALTIVECGSSADGQIRAYEAALAEGGSERKALSRVIDWLARETADCPL</sequence>
<comment type="function">
    <text evidence="4">ATP-dependent carboxylate-amine ligase which exhibits weak glutamate--cysteine ligase activity.</text>
</comment>
<dbReference type="GO" id="GO:0016874">
    <property type="term" value="F:ligase activity"/>
    <property type="evidence" value="ECO:0007669"/>
    <property type="project" value="UniProtKB-KW"/>
</dbReference>